<dbReference type="SUPFAM" id="SSF52743">
    <property type="entry name" value="Subtilisin-like"/>
    <property type="match status" value="1"/>
</dbReference>
<evidence type="ECO:0000313" key="9">
    <source>
        <dbReference type="Proteomes" id="UP001204142"/>
    </source>
</evidence>
<feature type="active site" description="Charge relay system" evidence="4">
    <location>
        <position position="437"/>
    </location>
</feature>
<dbReference type="Pfam" id="PF00082">
    <property type="entry name" value="Peptidase_S8"/>
    <property type="match status" value="1"/>
</dbReference>
<organism evidence="8 9">
    <name type="scientific">Limnobacter humi</name>
    <dbReference type="NCBI Taxonomy" id="1778671"/>
    <lineage>
        <taxon>Bacteria</taxon>
        <taxon>Pseudomonadati</taxon>
        <taxon>Pseudomonadota</taxon>
        <taxon>Betaproteobacteria</taxon>
        <taxon>Burkholderiales</taxon>
        <taxon>Burkholderiaceae</taxon>
        <taxon>Limnobacter</taxon>
    </lineage>
</organism>
<keyword evidence="3 4" id="KW-0720">Serine protease</keyword>
<dbReference type="PANTHER" id="PTHR42884">
    <property type="entry name" value="PROPROTEIN CONVERTASE SUBTILISIN/KEXIN-RELATED"/>
    <property type="match status" value="1"/>
</dbReference>
<evidence type="ECO:0000256" key="1">
    <source>
        <dbReference type="ARBA" id="ARBA00022670"/>
    </source>
</evidence>
<feature type="chain" id="PRO_5045801020" evidence="6">
    <location>
        <begin position="26"/>
        <end position="710"/>
    </location>
</feature>
<dbReference type="InterPro" id="IPR000209">
    <property type="entry name" value="Peptidase_S8/S53_dom"/>
</dbReference>
<evidence type="ECO:0000256" key="4">
    <source>
        <dbReference type="PROSITE-ProRule" id="PRU01240"/>
    </source>
</evidence>
<evidence type="ECO:0000313" key="8">
    <source>
        <dbReference type="EMBL" id="MCQ8897534.1"/>
    </source>
</evidence>
<evidence type="ECO:0000256" key="6">
    <source>
        <dbReference type="SAM" id="SignalP"/>
    </source>
</evidence>
<reference evidence="8 9" key="1">
    <citation type="submission" date="2022-07" db="EMBL/GenBank/DDBJ databases">
        <authorList>
            <person name="Xamxidin M."/>
            <person name="Wu M."/>
        </authorList>
    </citation>
    <scope>NUCLEOTIDE SEQUENCE [LARGE SCALE GENOMIC DNA]</scope>
    <source>
        <strain evidence="8 9">NBRC 111650</strain>
    </source>
</reference>
<feature type="compositionally biased region" description="Low complexity" evidence="5">
    <location>
        <begin position="519"/>
        <end position="529"/>
    </location>
</feature>
<dbReference type="Proteomes" id="UP001204142">
    <property type="component" value="Unassembled WGS sequence"/>
</dbReference>
<keyword evidence="9" id="KW-1185">Reference proteome</keyword>
<dbReference type="RefSeq" id="WP_256765339.1">
    <property type="nucleotide sequence ID" value="NZ_JANIGO010000005.1"/>
</dbReference>
<keyword evidence="1 4" id="KW-0645">Protease</keyword>
<evidence type="ECO:0000256" key="3">
    <source>
        <dbReference type="ARBA" id="ARBA00022825"/>
    </source>
</evidence>
<proteinExistence type="inferred from homology"/>
<dbReference type="PROSITE" id="PS00138">
    <property type="entry name" value="SUBTILASE_SER"/>
    <property type="match status" value="1"/>
</dbReference>
<dbReference type="EMBL" id="JANIGO010000005">
    <property type="protein sequence ID" value="MCQ8897534.1"/>
    <property type="molecule type" value="Genomic_DNA"/>
</dbReference>
<protein>
    <submittedName>
        <fullName evidence="8">S8 family serine peptidase</fullName>
    </submittedName>
</protein>
<sequence length="710" mass="74043">MIHLSFGKFAVAALSAILVVQVAVGSTTAFQKKSGGTSLAVPQPESLTADERVVFIEMAPVAGATAQASVVRANVEQLLDTLRLQAVVGGRLLQRFWLVQLPTVNTRAELQSAVERLRNMPGVVSVSENRRYSLHQFNDPGYTPQFALYTGASESTSNVYNSQFVRVMERTAKQTDRSVRVAVLDSGVVANGDLAGQFDVQANFVEGVPLDTQAGRLNYNAALFPNASEPANSGPNGIEPFYHGSKVQSLINASRNTVGVAGINPDFKVSQIRVLSDTGGNSLAVMLGLVWSVDLYERFVQEDRQDTQHDFFPVLPANAKPADVINLSLGGQGTCTQFEQAAIDFVNNNTQALIVAAAGNDGLYGSTRVPSSPANCNGVISVGAATTSYGSATYSNVSPALITATLGGEGARANLLPVTDPSINANSSGFSYATGTSFSTPLVSAVLASAVKIGLLQSMSNRQAIINALKSTGYEYQDQRDFCGANTQPSNNMRPCGTILNTVEFLKTVTGEDLLAQAAPVAPSPGSSNAPPPPSTVEPDQPSVTAPDAGSEAGGQNPPESRSVQFTGTVDNVDPLSVQMTANDSAVAANTYAVSYSPDSKSFLVTVSVPGAYTLRFQADRAVQSQNYQPAAAGQSTFVSNITLDPNTRNIAVSDPTLQPSGSQAAAPAPSSSGGGGGGALRFAECLVLLLGLWGVRRARVGRSSPCSGC</sequence>
<feature type="compositionally biased region" description="Low complexity" evidence="5">
    <location>
        <begin position="659"/>
        <end position="672"/>
    </location>
</feature>
<evidence type="ECO:0000256" key="5">
    <source>
        <dbReference type="SAM" id="MobiDB-lite"/>
    </source>
</evidence>
<feature type="region of interest" description="Disordered" evidence="5">
    <location>
        <begin position="519"/>
        <end position="564"/>
    </location>
</feature>
<dbReference type="PROSITE" id="PS51892">
    <property type="entry name" value="SUBTILASE"/>
    <property type="match status" value="1"/>
</dbReference>
<feature type="signal peptide" evidence="6">
    <location>
        <begin position="1"/>
        <end position="25"/>
    </location>
</feature>
<accession>A0ABT1WL64</accession>
<feature type="domain" description="Peptidase S8/S53" evidence="7">
    <location>
        <begin position="177"/>
        <end position="469"/>
    </location>
</feature>
<dbReference type="PANTHER" id="PTHR42884:SF14">
    <property type="entry name" value="NEUROENDOCRINE CONVERTASE 1"/>
    <property type="match status" value="1"/>
</dbReference>
<comment type="similarity">
    <text evidence="4">Belongs to the peptidase S8 family.</text>
</comment>
<comment type="caution">
    <text evidence="8">The sequence shown here is derived from an EMBL/GenBank/DDBJ whole genome shotgun (WGS) entry which is preliminary data.</text>
</comment>
<keyword evidence="2 4" id="KW-0378">Hydrolase</keyword>
<feature type="active site" description="Charge relay system" evidence="4">
    <location>
        <position position="243"/>
    </location>
</feature>
<name>A0ABT1WL64_9BURK</name>
<evidence type="ECO:0000256" key="2">
    <source>
        <dbReference type="ARBA" id="ARBA00022801"/>
    </source>
</evidence>
<feature type="region of interest" description="Disordered" evidence="5">
    <location>
        <begin position="650"/>
        <end position="674"/>
    </location>
</feature>
<evidence type="ECO:0000259" key="7">
    <source>
        <dbReference type="Pfam" id="PF00082"/>
    </source>
</evidence>
<dbReference type="InterPro" id="IPR023828">
    <property type="entry name" value="Peptidase_S8_Ser-AS"/>
</dbReference>
<keyword evidence="6" id="KW-0732">Signal</keyword>
<dbReference type="InterPro" id="IPR036852">
    <property type="entry name" value="Peptidase_S8/S53_dom_sf"/>
</dbReference>
<feature type="active site" description="Charge relay system" evidence="4">
    <location>
        <position position="185"/>
    </location>
</feature>
<dbReference type="Gene3D" id="3.40.50.200">
    <property type="entry name" value="Peptidase S8/S53 domain"/>
    <property type="match status" value="1"/>
</dbReference>
<gene>
    <name evidence="8" type="ORF">NQT62_13920</name>
</gene>